<dbReference type="InterPro" id="IPR015422">
    <property type="entry name" value="PyrdxlP-dep_Trfase_small"/>
</dbReference>
<evidence type="ECO:0000256" key="3">
    <source>
        <dbReference type="ARBA" id="ARBA00022605"/>
    </source>
</evidence>
<dbReference type="InterPro" id="IPR005861">
    <property type="entry name" value="HisP_aminotrans"/>
</dbReference>
<evidence type="ECO:0000256" key="1">
    <source>
        <dbReference type="ARBA" id="ARBA00001933"/>
    </source>
</evidence>
<dbReference type="InterPro" id="IPR015421">
    <property type="entry name" value="PyrdxlP-dep_Trfase_major"/>
</dbReference>
<evidence type="ECO:0000259" key="8">
    <source>
        <dbReference type="Pfam" id="PF00155"/>
    </source>
</evidence>
<dbReference type="Pfam" id="PF00155">
    <property type="entry name" value="Aminotran_1_2"/>
    <property type="match status" value="1"/>
</dbReference>
<dbReference type="Gene3D" id="3.40.640.10">
    <property type="entry name" value="Type I PLP-dependent aspartate aminotransferase-like (Major domain)"/>
    <property type="match status" value="1"/>
</dbReference>
<name>N6VSS9_9EURY</name>
<dbReference type="SUPFAM" id="SSF53383">
    <property type="entry name" value="PLP-dependent transferases"/>
    <property type="match status" value="1"/>
</dbReference>
<protein>
    <recommendedName>
        <fullName evidence="7">Histidinol-phosphate aminotransferase</fullName>
        <ecNumber evidence="7">2.6.1.9</ecNumber>
    </recommendedName>
    <alternativeName>
        <fullName evidence="7">Imidazole acetol-phosphate transaminase</fullName>
    </alternativeName>
</protein>
<comment type="caution">
    <text evidence="9">The sequence shown here is derived from an EMBL/GenBank/DDBJ whole genome shotgun (WGS) entry which is preliminary data.</text>
</comment>
<evidence type="ECO:0000256" key="5">
    <source>
        <dbReference type="ARBA" id="ARBA00022898"/>
    </source>
</evidence>
<proteinExistence type="inferred from homology"/>
<sequence length="365" mass="41873">MIREVVKKLKPYVPGKSIEELKRMYGLKEIIKLGSNENPWGCSPKVKEAILKEINNIHHYPEPINPILMEELSMFLNVDKNNIIVGGDGADEVIDTLFKTFVDKGDEVIIPIPTFTQYRVSAQIYDAKIKFAKFDKKNGFKLDVESVLNNITNRTKLIFLCSPNNPTGNVIENRDIERILKETEAIVVIDHAYIEYADKKYDWSRKVLKYNNAIVLRTFSKVFGLAGMRIGYGIANEEIINYMMRVKPVFSLTRLSQVAAIEALRDKEFLDFSIKNGIKSREMLYSGLKRLGIKVYPSQANYVLAEIENGKMVYEELLKRGVIVRSCSSFDGLDERYLRISIGKFEEIEKFLSILEGILYDIGNR</sequence>
<keyword evidence="4 7" id="KW-0808">Transferase</keyword>
<dbReference type="CDD" id="cd00609">
    <property type="entry name" value="AAT_like"/>
    <property type="match status" value="1"/>
</dbReference>
<comment type="pathway">
    <text evidence="7">Amino-acid biosynthesis; L-histidine biosynthesis; L-histidine from 5-phospho-alpha-D-ribose 1-diphosphate: step 7/9.</text>
</comment>
<keyword evidence="2 7" id="KW-0032">Aminotransferase</keyword>
<dbReference type="EMBL" id="APMM01000020">
    <property type="protein sequence ID" value="ENN96256.1"/>
    <property type="molecule type" value="Genomic_DNA"/>
</dbReference>
<dbReference type="GO" id="GO:0000105">
    <property type="term" value="P:L-histidine biosynthetic process"/>
    <property type="evidence" value="ECO:0007669"/>
    <property type="project" value="UniProtKB-UniRule"/>
</dbReference>
<evidence type="ECO:0000313" key="10">
    <source>
        <dbReference type="Proteomes" id="UP000053695"/>
    </source>
</evidence>
<dbReference type="PATRIC" id="fig|1069083.5.peg.648"/>
<gene>
    <name evidence="7" type="primary">hisC</name>
    <name evidence="9" type="ORF">J422_03308</name>
</gene>
<comment type="similarity">
    <text evidence="7">Belongs to the class-II pyridoxal-phosphate-dependent aminotransferase family. Histidinol-phosphate aminotransferase subfamily.</text>
</comment>
<evidence type="ECO:0000256" key="4">
    <source>
        <dbReference type="ARBA" id="ARBA00022679"/>
    </source>
</evidence>
<dbReference type="PANTHER" id="PTHR42885">
    <property type="entry name" value="HISTIDINOL-PHOSPHATE AMINOTRANSFERASE-RELATED"/>
    <property type="match status" value="1"/>
</dbReference>
<dbReference type="STRING" id="1069083.GCA_000371805_01048"/>
<dbReference type="InterPro" id="IPR004839">
    <property type="entry name" value="Aminotransferase_I/II_large"/>
</dbReference>
<dbReference type="UniPathway" id="UPA00031">
    <property type="reaction ID" value="UER00012"/>
</dbReference>
<dbReference type="Proteomes" id="UP000053695">
    <property type="component" value="Unassembled WGS sequence"/>
</dbReference>
<dbReference type="GO" id="GO:0004400">
    <property type="term" value="F:histidinol-phosphate transaminase activity"/>
    <property type="evidence" value="ECO:0007669"/>
    <property type="project" value="UniProtKB-UniRule"/>
</dbReference>
<dbReference type="InterPro" id="IPR015424">
    <property type="entry name" value="PyrdxlP-dep_Trfase"/>
</dbReference>
<evidence type="ECO:0000256" key="2">
    <source>
        <dbReference type="ARBA" id="ARBA00022576"/>
    </source>
</evidence>
<dbReference type="HAMAP" id="MF_01023">
    <property type="entry name" value="HisC_aminotrans_2"/>
    <property type="match status" value="1"/>
</dbReference>
<dbReference type="GO" id="GO:0030170">
    <property type="term" value="F:pyridoxal phosphate binding"/>
    <property type="evidence" value="ECO:0007669"/>
    <property type="project" value="InterPro"/>
</dbReference>
<comment type="cofactor">
    <cofactor evidence="1 7">
        <name>pyridoxal 5'-phosphate</name>
        <dbReference type="ChEBI" id="CHEBI:597326"/>
    </cofactor>
</comment>
<dbReference type="EC" id="2.6.1.9" evidence="7"/>
<dbReference type="RefSeq" id="WP_004590958.1">
    <property type="nucleotide sequence ID" value="NZ_APMM01000020.1"/>
</dbReference>
<keyword evidence="3 7" id="KW-0028">Amino-acid biosynthesis</keyword>
<feature type="domain" description="Aminotransferase class I/classII large" evidence="8">
    <location>
        <begin position="29"/>
        <end position="353"/>
    </location>
</feature>
<dbReference type="AlphaFoldDB" id="N6VSS9"/>
<evidence type="ECO:0000256" key="6">
    <source>
        <dbReference type="ARBA" id="ARBA00023102"/>
    </source>
</evidence>
<organism evidence="9 10">
    <name type="scientific">Methanocaldococcus villosus KIN24-T80</name>
    <dbReference type="NCBI Taxonomy" id="1069083"/>
    <lineage>
        <taxon>Archaea</taxon>
        <taxon>Methanobacteriati</taxon>
        <taxon>Methanobacteriota</taxon>
        <taxon>Methanomada group</taxon>
        <taxon>Methanococci</taxon>
        <taxon>Methanococcales</taxon>
        <taxon>Methanocaldococcaceae</taxon>
        <taxon>Methanocaldococcus</taxon>
    </lineage>
</organism>
<keyword evidence="6 7" id="KW-0368">Histidine biosynthesis</keyword>
<accession>N6VSS9</accession>
<evidence type="ECO:0000256" key="7">
    <source>
        <dbReference type="HAMAP-Rule" id="MF_01023"/>
    </source>
</evidence>
<keyword evidence="10" id="KW-1185">Reference proteome</keyword>
<comment type="catalytic activity">
    <reaction evidence="7">
        <text>L-histidinol phosphate + 2-oxoglutarate = 3-(imidazol-4-yl)-2-oxopropyl phosphate + L-glutamate</text>
        <dbReference type="Rhea" id="RHEA:23744"/>
        <dbReference type="ChEBI" id="CHEBI:16810"/>
        <dbReference type="ChEBI" id="CHEBI:29985"/>
        <dbReference type="ChEBI" id="CHEBI:57766"/>
        <dbReference type="ChEBI" id="CHEBI:57980"/>
        <dbReference type="EC" id="2.6.1.9"/>
    </reaction>
</comment>
<evidence type="ECO:0000313" key="9">
    <source>
        <dbReference type="EMBL" id="ENN96256.1"/>
    </source>
</evidence>
<reference evidence="9 10" key="1">
    <citation type="journal article" date="2013" name="Genome Announc.">
        <title>Draft Genome Sequence of a Highly Flagellated, Fast-Swimming Archaeon, Methanocaldococcus villosus Strain KIN24-T80 (DSM 22612).</title>
        <authorList>
            <person name="Thennarasu S."/>
            <person name="Polireddy D."/>
            <person name="Antony A."/>
            <person name="Yada M.R."/>
            <person name="Algarawi S."/>
            <person name="Sivakumar N."/>
        </authorList>
    </citation>
    <scope>NUCLEOTIDE SEQUENCE [LARGE SCALE GENOMIC DNA]</scope>
    <source>
        <strain evidence="9 10">KIN24-T80</strain>
    </source>
</reference>
<dbReference type="OrthoDB" id="9929at2157"/>
<dbReference type="Gene3D" id="3.90.1150.10">
    <property type="entry name" value="Aspartate Aminotransferase, domain 1"/>
    <property type="match status" value="1"/>
</dbReference>
<keyword evidence="5 7" id="KW-0663">Pyridoxal phosphate</keyword>
<dbReference type="PANTHER" id="PTHR42885:SF2">
    <property type="entry name" value="HISTIDINOL-PHOSPHATE AMINOTRANSFERASE"/>
    <property type="match status" value="1"/>
</dbReference>
<dbReference type="NCBIfam" id="TIGR01141">
    <property type="entry name" value="hisC"/>
    <property type="match status" value="1"/>
</dbReference>
<feature type="modified residue" description="N6-(pyridoxal phosphate)lysine" evidence="7">
    <location>
        <position position="221"/>
    </location>
</feature>